<evidence type="ECO:0000313" key="5">
    <source>
        <dbReference type="Proteomes" id="UP000183039"/>
    </source>
</evidence>
<keyword evidence="1" id="KW-0812">Transmembrane</keyword>
<evidence type="ECO:0000256" key="1">
    <source>
        <dbReference type="SAM" id="Phobius"/>
    </source>
</evidence>
<accession>A0A0S3K8X5</accession>
<organism evidence="3 5">
    <name type="scientific">Enterococcus silesiacus</name>
    <dbReference type="NCBI Taxonomy" id="332949"/>
    <lineage>
        <taxon>Bacteria</taxon>
        <taxon>Bacillati</taxon>
        <taxon>Bacillota</taxon>
        <taxon>Bacilli</taxon>
        <taxon>Lactobacillales</taxon>
        <taxon>Enterococcaceae</taxon>
        <taxon>Enterococcus</taxon>
    </lineage>
</organism>
<keyword evidence="1" id="KW-1133">Transmembrane helix</keyword>
<evidence type="ECO:0000313" key="4">
    <source>
        <dbReference type="Proteomes" id="UP000065511"/>
    </source>
</evidence>
<dbReference type="Proteomes" id="UP000065511">
    <property type="component" value="Chromosome"/>
</dbReference>
<dbReference type="EMBL" id="CP013614">
    <property type="protein sequence ID" value="ALS00765.1"/>
    <property type="molecule type" value="Genomic_DNA"/>
</dbReference>
<feature type="transmembrane region" description="Helical" evidence="1">
    <location>
        <begin position="98"/>
        <end position="117"/>
    </location>
</feature>
<dbReference type="RefSeq" id="WP_071877287.1">
    <property type="nucleotide sequence ID" value="NZ_JXLC01000007.1"/>
</dbReference>
<reference evidence="2 4" key="2">
    <citation type="submission" date="2015-12" db="EMBL/GenBank/DDBJ databases">
        <authorList>
            <person name="Lauer A."/>
            <person name="Humrighouse B."/>
            <person name="Loparev V."/>
            <person name="Shewmaker P.L."/>
            <person name="Whitney A.M."/>
            <person name="McLaughlin R.W."/>
        </authorList>
    </citation>
    <scope>NUCLEOTIDE SEQUENCE [LARGE SCALE GENOMIC DNA]</scope>
    <source>
        <strain evidence="2 4">LMG 23085</strain>
    </source>
</reference>
<proteinExistence type="predicted"/>
<reference evidence="3 5" key="1">
    <citation type="submission" date="2014-12" db="EMBL/GenBank/DDBJ databases">
        <title>Draft genome sequences of 29 type strains of Enterococci.</title>
        <authorList>
            <person name="Zhong Z."/>
            <person name="Sun Z."/>
            <person name="Liu W."/>
            <person name="Zhang W."/>
            <person name="Zhang H."/>
        </authorList>
    </citation>
    <scope>NUCLEOTIDE SEQUENCE [LARGE SCALE GENOMIC DNA]</scope>
    <source>
        <strain evidence="3 5">DSM 22801</strain>
    </source>
</reference>
<dbReference type="AlphaFoldDB" id="A0A0S3K8X5"/>
<evidence type="ECO:0000313" key="2">
    <source>
        <dbReference type="EMBL" id="ALS00765.1"/>
    </source>
</evidence>
<sequence>MKIKLQRQTTWGCVRHFTVYKNGIQQGKLFNNIPTELEVKTGDTLEFREGIFRFSQKIIVTPDIKEVSITNSNHLQQLFALFIILFLAISLLCLSIDSLNVFLAIEVATFVILNHLFRYRSYQFSVETSQPLRSLLKSLTSAKVA</sequence>
<keyword evidence="1" id="KW-0472">Membrane</keyword>
<dbReference type="KEGG" id="ess:ATZ33_05085"/>
<feature type="transmembrane region" description="Helical" evidence="1">
    <location>
        <begin position="75"/>
        <end position="92"/>
    </location>
</feature>
<dbReference type="Proteomes" id="UP000183039">
    <property type="component" value="Unassembled WGS sequence"/>
</dbReference>
<gene>
    <name evidence="2" type="ORF">ATZ33_05085</name>
    <name evidence="3" type="ORF">RV15_GL003365</name>
</gene>
<protein>
    <submittedName>
        <fullName evidence="3">Uncharacterized protein</fullName>
    </submittedName>
</protein>
<keyword evidence="4" id="KW-1185">Reference proteome</keyword>
<evidence type="ECO:0000313" key="3">
    <source>
        <dbReference type="EMBL" id="OJG92263.1"/>
    </source>
</evidence>
<dbReference type="OrthoDB" id="2184795at2"/>
<name>A0A0S3K8X5_9ENTE</name>
<dbReference type="EMBL" id="JXLC01000007">
    <property type="protein sequence ID" value="OJG92263.1"/>
    <property type="molecule type" value="Genomic_DNA"/>
</dbReference>